<organism evidence="2 3">
    <name type="scientific">Candidatus Kerfeldbacteria bacterium RIFOXYB2_FULL_38_14</name>
    <dbReference type="NCBI Taxonomy" id="1798547"/>
    <lineage>
        <taxon>Bacteria</taxon>
        <taxon>Candidatus Kerfeldiibacteriota</taxon>
    </lineage>
</organism>
<accession>A0A1G2BCG6</accession>
<sequence length="68" mass="7595">MTFFVFHTIVKCSSLWRTKNAGKENVMCKMMQLVFGKHAGKPWVPAVAGGTGTVVCWMVLMGIRCLLF</sequence>
<dbReference type="Proteomes" id="UP000176420">
    <property type="component" value="Unassembled WGS sequence"/>
</dbReference>
<keyword evidence="1" id="KW-0812">Transmembrane</keyword>
<keyword evidence="1" id="KW-1133">Transmembrane helix</keyword>
<keyword evidence="1" id="KW-0472">Membrane</keyword>
<dbReference type="AlphaFoldDB" id="A0A1G2BCG6"/>
<feature type="transmembrane region" description="Helical" evidence="1">
    <location>
        <begin position="43"/>
        <end position="67"/>
    </location>
</feature>
<dbReference type="EMBL" id="MHKI01000014">
    <property type="protein sequence ID" value="OGY86918.1"/>
    <property type="molecule type" value="Genomic_DNA"/>
</dbReference>
<evidence type="ECO:0000256" key="1">
    <source>
        <dbReference type="SAM" id="Phobius"/>
    </source>
</evidence>
<gene>
    <name evidence="2" type="ORF">A2319_00030</name>
</gene>
<evidence type="ECO:0000313" key="2">
    <source>
        <dbReference type="EMBL" id="OGY86918.1"/>
    </source>
</evidence>
<proteinExistence type="predicted"/>
<evidence type="ECO:0000313" key="3">
    <source>
        <dbReference type="Proteomes" id="UP000176420"/>
    </source>
</evidence>
<name>A0A1G2BCG6_9BACT</name>
<comment type="caution">
    <text evidence="2">The sequence shown here is derived from an EMBL/GenBank/DDBJ whole genome shotgun (WGS) entry which is preliminary data.</text>
</comment>
<reference evidence="2 3" key="1">
    <citation type="journal article" date="2016" name="Nat. Commun.">
        <title>Thousands of microbial genomes shed light on interconnected biogeochemical processes in an aquifer system.</title>
        <authorList>
            <person name="Anantharaman K."/>
            <person name="Brown C.T."/>
            <person name="Hug L.A."/>
            <person name="Sharon I."/>
            <person name="Castelle C.J."/>
            <person name="Probst A.J."/>
            <person name="Thomas B.C."/>
            <person name="Singh A."/>
            <person name="Wilkins M.J."/>
            <person name="Karaoz U."/>
            <person name="Brodie E.L."/>
            <person name="Williams K.H."/>
            <person name="Hubbard S.S."/>
            <person name="Banfield J.F."/>
        </authorList>
    </citation>
    <scope>NUCLEOTIDE SEQUENCE [LARGE SCALE GENOMIC DNA]</scope>
</reference>
<protein>
    <submittedName>
        <fullName evidence="2">Uncharacterized protein</fullName>
    </submittedName>
</protein>